<dbReference type="GO" id="GO:0005634">
    <property type="term" value="C:nucleus"/>
    <property type="evidence" value="ECO:0007669"/>
    <property type="project" value="UniProtKB-SubCell"/>
</dbReference>
<comment type="similarity">
    <text evidence="2">Belongs to the NXF family.</text>
</comment>
<feature type="compositionally biased region" description="Basic and acidic residues" evidence="9">
    <location>
        <begin position="28"/>
        <end position="45"/>
    </location>
</feature>
<dbReference type="InterPro" id="IPR001611">
    <property type="entry name" value="Leu-rich_rpt"/>
</dbReference>
<evidence type="ECO:0000256" key="1">
    <source>
        <dbReference type="ARBA" id="ARBA00004123"/>
    </source>
</evidence>
<comment type="subcellular location">
    <subcellularLocation>
        <location evidence="1">Nucleus</location>
    </subcellularLocation>
</comment>
<evidence type="ECO:0000256" key="2">
    <source>
        <dbReference type="ARBA" id="ARBA00009285"/>
    </source>
</evidence>
<keyword evidence="4" id="KW-0433">Leucine-rich repeat</keyword>
<dbReference type="SUPFAM" id="SSF54928">
    <property type="entry name" value="RNA-binding domain, RBD"/>
    <property type="match status" value="1"/>
</dbReference>
<dbReference type="PANTHER" id="PTHR10662">
    <property type="entry name" value="NUCLEAR RNA EXPORT FACTOR"/>
    <property type="match status" value="1"/>
</dbReference>
<evidence type="ECO:0000256" key="4">
    <source>
        <dbReference type="ARBA" id="ARBA00022614"/>
    </source>
</evidence>
<gene>
    <name evidence="11" type="primary">CSON002539</name>
</gene>
<reference evidence="11" key="1">
    <citation type="submission" date="2018-04" db="EMBL/GenBank/DDBJ databases">
        <authorList>
            <person name="Go L.Y."/>
            <person name="Mitchell J.A."/>
        </authorList>
    </citation>
    <scope>NUCLEOTIDE SEQUENCE</scope>
    <source>
        <tissue evidence="11">Whole organism</tissue>
    </source>
</reference>
<dbReference type="PROSITE" id="PS50177">
    <property type="entry name" value="NTF2_DOMAIN"/>
    <property type="match status" value="1"/>
</dbReference>
<accession>A0A336LAD5</accession>
<dbReference type="Gene3D" id="3.10.450.50">
    <property type="match status" value="1"/>
</dbReference>
<dbReference type="InterPro" id="IPR032675">
    <property type="entry name" value="LRR_dom_sf"/>
</dbReference>
<feature type="compositionally biased region" description="Low complexity" evidence="9">
    <location>
        <begin position="13"/>
        <end position="27"/>
    </location>
</feature>
<dbReference type="VEuPathDB" id="VectorBase:CSON002539"/>
<evidence type="ECO:0000256" key="3">
    <source>
        <dbReference type="ARBA" id="ARBA00022448"/>
    </source>
</evidence>
<keyword evidence="6" id="KW-0509">mRNA transport</keyword>
<dbReference type="EMBL" id="UFQT01001420">
    <property type="protein sequence ID" value="SSX30479.1"/>
    <property type="molecule type" value="Genomic_DNA"/>
</dbReference>
<keyword evidence="7" id="KW-0694">RNA-binding</keyword>
<dbReference type="EMBL" id="UFQS01001420">
    <property type="protein sequence ID" value="SSX10798.1"/>
    <property type="molecule type" value="Genomic_DNA"/>
</dbReference>
<dbReference type="Gene3D" id="3.30.70.330">
    <property type="match status" value="1"/>
</dbReference>
<evidence type="ECO:0000313" key="12">
    <source>
        <dbReference type="EMBL" id="SSX30479.1"/>
    </source>
</evidence>
<feature type="domain" description="NTF2" evidence="10">
    <location>
        <begin position="394"/>
        <end position="544"/>
    </location>
</feature>
<dbReference type="CDD" id="cd00780">
    <property type="entry name" value="NTF2"/>
    <property type="match status" value="1"/>
</dbReference>
<proteinExistence type="inferred from homology"/>
<reference evidence="12" key="2">
    <citation type="submission" date="2018-07" db="EMBL/GenBank/DDBJ databases">
        <authorList>
            <person name="Quirk P.G."/>
            <person name="Krulwich T.A."/>
        </authorList>
    </citation>
    <scope>NUCLEOTIDE SEQUENCE</scope>
</reference>
<dbReference type="SUPFAM" id="SSF54427">
    <property type="entry name" value="NTF2-like"/>
    <property type="match status" value="1"/>
</dbReference>
<dbReference type="SUPFAM" id="SSF52058">
    <property type="entry name" value="L domain-like"/>
    <property type="match status" value="1"/>
</dbReference>
<dbReference type="Gene3D" id="3.80.10.10">
    <property type="entry name" value="Ribonuclease Inhibitor"/>
    <property type="match status" value="1"/>
</dbReference>
<dbReference type="InterPro" id="IPR030217">
    <property type="entry name" value="NXF_fam"/>
</dbReference>
<dbReference type="InterPro" id="IPR035979">
    <property type="entry name" value="RBD_domain_sf"/>
</dbReference>
<dbReference type="GO" id="GO:0003723">
    <property type="term" value="F:RNA binding"/>
    <property type="evidence" value="ECO:0007669"/>
    <property type="project" value="UniProtKB-KW"/>
</dbReference>
<feature type="compositionally biased region" description="Basic residues" evidence="9">
    <location>
        <begin position="98"/>
        <end position="108"/>
    </location>
</feature>
<feature type="region of interest" description="Disordered" evidence="9">
    <location>
        <begin position="1"/>
        <end position="59"/>
    </location>
</feature>
<dbReference type="InterPro" id="IPR018222">
    <property type="entry name" value="Nuclear_transport_factor_2_euk"/>
</dbReference>
<sequence length="606" mass="68967">MNANRKRGGITKNFQNWRGGNNQNNRQQHNEHDDRKGGGVTELKRRVTFKTAGGRGNNRGGIRLSDIRIRQQLEADEEMAGEITELSPQGGNRGNFNRNRRGGLKGRRSGSPPPRMMGFQGRKKLQSGTSGWFQVTIPHGSKYEKTFVIQSLLEQLSPDLFIPYYYRVDGKDAIFFVDDIKIAEKLQDVSRKISTPNGFKMIIYVRSGIPQVQIDDNLKQRMKVAMTKRYNAPNKALDLSQFHSDPELLDVFVGLFRPTIMMAVIDIIAENIPELEALNLNNNKIHLLDHFKCVPQKLPRLTILHLANNRIQNLSSLEPFKQLSLIELDLTGNPVKDRYRDQSMYTNDVRGKFPKLQKLDGIELPKQIGFDIEDEKRLTPAKASFLCNSAGADIVRQFLEQYFIIYDSDNRQPLLNAYHEHAMFSLTTAYAQQVNNTQRLYPYISYNRNILRTRDNEQRQKHLKIGRLPIVSLLSELPATHHDPQSFGVDLTLFTEKLILLTVTGLFKEKKATGSTEVVRSFQRSLIIVPSGSGFCIKNEVMHINVATNRQEKMIFNAPAPQVLQPVPEVTSQPIAASMNDDTKQNMIVAMKLNKQNKIPAEAFVK</sequence>
<dbReference type="AlphaFoldDB" id="A0A336LAD5"/>
<dbReference type="FunFam" id="3.80.10.10:FF:000384">
    <property type="entry name" value="Nuclear RNA export factor 1"/>
    <property type="match status" value="1"/>
</dbReference>
<dbReference type="Pfam" id="PF24048">
    <property type="entry name" value="LRR_NXF1-5"/>
    <property type="match status" value="1"/>
</dbReference>
<keyword evidence="3" id="KW-0813">Transport</keyword>
<dbReference type="InterPro" id="IPR015245">
    <property type="entry name" value="Tap_RNA-bd"/>
</dbReference>
<feature type="region of interest" description="Disordered" evidence="9">
    <location>
        <begin position="82"/>
        <end position="123"/>
    </location>
</feature>
<dbReference type="PROSITE" id="PS51450">
    <property type="entry name" value="LRR"/>
    <property type="match status" value="1"/>
</dbReference>
<keyword evidence="8" id="KW-0539">Nucleus</keyword>
<evidence type="ECO:0000256" key="8">
    <source>
        <dbReference type="ARBA" id="ARBA00023242"/>
    </source>
</evidence>
<feature type="compositionally biased region" description="Low complexity" evidence="9">
    <location>
        <begin position="88"/>
        <end position="97"/>
    </location>
</feature>
<dbReference type="InterPro" id="IPR032710">
    <property type="entry name" value="NTF2-like_dom_sf"/>
</dbReference>
<evidence type="ECO:0000256" key="5">
    <source>
        <dbReference type="ARBA" id="ARBA00022737"/>
    </source>
</evidence>
<evidence type="ECO:0000256" key="7">
    <source>
        <dbReference type="ARBA" id="ARBA00022884"/>
    </source>
</evidence>
<dbReference type="InterPro" id="IPR012677">
    <property type="entry name" value="Nucleotide-bd_a/b_plait_sf"/>
</dbReference>
<evidence type="ECO:0000256" key="6">
    <source>
        <dbReference type="ARBA" id="ARBA00022816"/>
    </source>
</evidence>
<dbReference type="Pfam" id="PF09162">
    <property type="entry name" value="Tap-RNA_bind"/>
    <property type="match status" value="1"/>
</dbReference>
<evidence type="ECO:0000313" key="11">
    <source>
        <dbReference type="EMBL" id="SSX10798.1"/>
    </source>
</evidence>
<evidence type="ECO:0000259" key="10">
    <source>
        <dbReference type="PROSITE" id="PS50177"/>
    </source>
</evidence>
<evidence type="ECO:0000256" key="9">
    <source>
        <dbReference type="SAM" id="MobiDB-lite"/>
    </source>
</evidence>
<name>A0A336LAD5_CULSO</name>
<keyword evidence="5" id="KW-0677">Repeat</keyword>
<dbReference type="InterPro" id="IPR002075">
    <property type="entry name" value="NTF2_dom"/>
</dbReference>
<dbReference type="GO" id="GO:0016973">
    <property type="term" value="P:poly(A)+ mRNA export from nucleus"/>
    <property type="evidence" value="ECO:0007669"/>
    <property type="project" value="TreeGrafter"/>
</dbReference>
<dbReference type="PANTHER" id="PTHR10662:SF22">
    <property type="entry name" value="NUCLEAR RNA EXPORT FACTOR 1"/>
    <property type="match status" value="1"/>
</dbReference>
<protein>
    <submittedName>
        <fullName evidence="11">CSON002539 protein</fullName>
    </submittedName>
</protein>
<dbReference type="FunFam" id="3.10.450.50:FF:000004">
    <property type="entry name" value="Nuclear RNA export factor 1"/>
    <property type="match status" value="1"/>
</dbReference>
<dbReference type="InterPro" id="IPR057125">
    <property type="entry name" value="NXF1/2/3/5-like_LRR"/>
</dbReference>
<dbReference type="Pfam" id="PF22602">
    <property type="entry name" value="NXF_NTF2"/>
    <property type="match status" value="1"/>
</dbReference>
<dbReference type="OMA" id="EWNYARA"/>
<organism evidence="11">
    <name type="scientific">Culicoides sonorensis</name>
    <name type="common">Biting midge</name>
    <dbReference type="NCBI Taxonomy" id="179676"/>
    <lineage>
        <taxon>Eukaryota</taxon>
        <taxon>Metazoa</taxon>
        <taxon>Ecdysozoa</taxon>
        <taxon>Arthropoda</taxon>
        <taxon>Hexapoda</taxon>
        <taxon>Insecta</taxon>
        <taxon>Pterygota</taxon>
        <taxon>Neoptera</taxon>
        <taxon>Endopterygota</taxon>
        <taxon>Diptera</taxon>
        <taxon>Nematocera</taxon>
        <taxon>Chironomoidea</taxon>
        <taxon>Ceratopogonidae</taxon>
        <taxon>Ceratopogoninae</taxon>
        <taxon>Culicoides</taxon>
        <taxon>Monoculicoides</taxon>
    </lineage>
</organism>
<dbReference type="GO" id="GO:0005737">
    <property type="term" value="C:cytoplasm"/>
    <property type="evidence" value="ECO:0007669"/>
    <property type="project" value="InterPro"/>
</dbReference>